<gene>
    <name evidence="1" type="primary">73</name>
    <name evidence="1" type="ORF">PBI_PERCIVAL_73</name>
</gene>
<name>A0A2Z4Q7I6_9CAUD</name>
<evidence type="ECO:0000313" key="2">
    <source>
        <dbReference type="Proteomes" id="UP000250990"/>
    </source>
</evidence>
<reference evidence="2" key="1">
    <citation type="submission" date="2018-04" db="EMBL/GenBank/DDBJ databases">
        <authorList>
            <person name="Go L.Y."/>
            <person name="Mitchell J.A."/>
        </authorList>
    </citation>
    <scope>NUCLEOTIDE SEQUENCE [LARGE SCALE GENOMIC DNA]</scope>
</reference>
<evidence type="ECO:0000313" key="1">
    <source>
        <dbReference type="EMBL" id="AWY05759.1"/>
    </source>
</evidence>
<accession>A0A2Z4Q7I6</accession>
<organism evidence="1 2">
    <name type="scientific">Microbacterium phage Percival</name>
    <dbReference type="NCBI Taxonomy" id="2201439"/>
    <lineage>
        <taxon>Viruses</taxon>
        <taxon>Duplodnaviria</taxon>
        <taxon>Heunggongvirae</taxon>
        <taxon>Uroviricota</taxon>
        <taxon>Caudoviricetes</taxon>
        <taxon>Casidaviridae</taxon>
        <taxon>Percivalvirus</taxon>
        <taxon>Percivalvirus percival</taxon>
    </lineage>
</organism>
<keyword evidence="2" id="KW-1185">Reference proteome</keyword>
<dbReference type="EMBL" id="MH271308">
    <property type="protein sequence ID" value="AWY05759.1"/>
    <property type="molecule type" value="Genomic_DNA"/>
</dbReference>
<sequence>MTATFRRFVVDSDGVVAVRVYTIITAPHESVWAVLILP</sequence>
<protein>
    <submittedName>
        <fullName evidence="1">Uncharacterized protein</fullName>
    </submittedName>
</protein>
<proteinExistence type="predicted"/>
<dbReference type="Proteomes" id="UP000250990">
    <property type="component" value="Segment"/>
</dbReference>